<dbReference type="Gramene" id="TVU15800">
    <property type="protein sequence ID" value="TVU15800"/>
    <property type="gene ID" value="EJB05_39338"/>
</dbReference>
<reference evidence="5 6" key="1">
    <citation type="journal article" date="2019" name="Sci. Rep.">
        <title>A high-quality genome of Eragrostis curvula grass provides insights into Poaceae evolution and supports new strategies to enhance forage quality.</title>
        <authorList>
            <person name="Carballo J."/>
            <person name="Santos B.A.C.M."/>
            <person name="Zappacosta D."/>
            <person name="Garbus I."/>
            <person name="Selva J.P."/>
            <person name="Gallo C.A."/>
            <person name="Diaz A."/>
            <person name="Albertini E."/>
            <person name="Caccamo M."/>
            <person name="Echenique V."/>
        </authorList>
    </citation>
    <scope>NUCLEOTIDE SEQUENCE [LARGE SCALE GENOMIC DNA]</scope>
    <source>
        <strain evidence="6">cv. Victoria</strain>
        <tissue evidence="5">Leaf</tissue>
    </source>
</reference>
<feature type="non-terminal residue" evidence="5">
    <location>
        <position position="327"/>
    </location>
</feature>
<protein>
    <recommendedName>
        <fullName evidence="4">PCI domain-containing protein</fullName>
    </recommendedName>
</protein>
<dbReference type="InterPro" id="IPR000717">
    <property type="entry name" value="PCI_dom"/>
</dbReference>
<dbReference type="GO" id="GO:0005634">
    <property type="term" value="C:nucleus"/>
    <property type="evidence" value="ECO:0007669"/>
    <property type="project" value="TreeGrafter"/>
</dbReference>
<accession>A0A5J9TWP4</accession>
<name>A0A5J9TWP4_9POAL</name>
<gene>
    <name evidence="5" type="ORF">EJB05_39338</name>
</gene>
<dbReference type="Proteomes" id="UP000324897">
    <property type="component" value="Unassembled WGS sequence"/>
</dbReference>
<feature type="compositionally biased region" description="Basic residues" evidence="3">
    <location>
        <begin position="298"/>
        <end position="314"/>
    </location>
</feature>
<dbReference type="PANTHER" id="PTHR12387">
    <property type="entry name" value="26S PROTEASOME NON-ATPASE REGULATORY SUBUNIT 8"/>
    <property type="match status" value="1"/>
</dbReference>
<evidence type="ECO:0000313" key="5">
    <source>
        <dbReference type="EMBL" id="TVU15800.1"/>
    </source>
</evidence>
<keyword evidence="6" id="KW-1185">Reference proteome</keyword>
<evidence type="ECO:0000256" key="2">
    <source>
        <dbReference type="ARBA" id="ARBA00022942"/>
    </source>
</evidence>
<evidence type="ECO:0000256" key="3">
    <source>
        <dbReference type="SAM" id="MobiDB-lite"/>
    </source>
</evidence>
<comment type="caution">
    <text evidence="5">The sequence shown here is derived from an EMBL/GenBank/DDBJ whole genome shotgun (WGS) entry which is preliminary data.</text>
</comment>
<keyword evidence="2" id="KW-0647">Proteasome</keyword>
<sequence>MDSELEEVTSKLAWFNYACARDELDSCVDLLAELKVLLTKFGSLPPSFEKTPNAVAELKVARAIYEHAVILSIKIKDPDAFERNFSLLKVFYMDTCGIIPPSPDEYPLLGLNLLRLLADNKIADFHTELELLPLEALNHPCIKFVVELEQSFMEGTYNRLFSAREGIPHETYVYFMDHLTDTVRYEIADCTGQAYDYLPIGDAKKMLMFTSDQELLEYISEEQHEWEIKNCSVLFHMAKPKPHADLLSFKLMNQALSYARELEHIIYTILWHRIQTCALRQQPYSSLQLSMTEIQKESKRKKMGQHSQHSRKSHHEPPSIAFSNFFS</sequence>
<evidence type="ECO:0000313" key="6">
    <source>
        <dbReference type="Proteomes" id="UP000324897"/>
    </source>
</evidence>
<feature type="domain" description="PCI" evidence="4">
    <location>
        <begin position="79"/>
        <end position="254"/>
    </location>
</feature>
<feature type="non-terminal residue" evidence="5">
    <location>
        <position position="1"/>
    </location>
</feature>
<dbReference type="AlphaFoldDB" id="A0A5J9TWP4"/>
<dbReference type="PROSITE" id="PS50250">
    <property type="entry name" value="PCI"/>
    <property type="match status" value="1"/>
</dbReference>
<dbReference type="GO" id="GO:0008541">
    <property type="term" value="C:proteasome regulatory particle, lid subcomplex"/>
    <property type="evidence" value="ECO:0007669"/>
    <property type="project" value="TreeGrafter"/>
</dbReference>
<organism evidence="5 6">
    <name type="scientific">Eragrostis curvula</name>
    <name type="common">weeping love grass</name>
    <dbReference type="NCBI Taxonomy" id="38414"/>
    <lineage>
        <taxon>Eukaryota</taxon>
        <taxon>Viridiplantae</taxon>
        <taxon>Streptophyta</taxon>
        <taxon>Embryophyta</taxon>
        <taxon>Tracheophyta</taxon>
        <taxon>Spermatophyta</taxon>
        <taxon>Magnoliopsida</taxon>
        <taxon>Liliopsida</taxon>
        <taxon>Poales</taxon>
        <taxon>Poaceae</taxon>
        <taxon>PACMAD clade</taxon>
        <taxon>Chloridoideae</taxon>
        <taxon>Eragrostideae</taxon>
        <taxon>Eragrostidinae</taxon>
        <taxon>Eragrostis</taxon>
    </lineage>
</organism>
<dbReference type="EMBL" id="RWGY01000031">
    <property type="protein sequence ID" value="TVU15800.1"/>
    <property type="molecule type" value="Genomic_DNA"/>
</dbReference>
<dbReference type="Gene3D" id="1.25.40.990">
    <property type="match status" value="1"/>
</dbReference>
<dbReference type="GO" id="GO:0043161">
    <property type="term" value="P:proteasome-mediated ubiquitin-dependent protein catabolic process"/>
    <property type="evidence" value="ECO:0007669"/>
    <property type="project" value="TreeGrafter"/>
</dbReference>
<dbReference type="Pfam" id="PF10075">
    <property type="entry name" value="CSN8_PSD8_EIF3K"/>
    <property type="match status" value="1"/>
</dbReference>
<dbReference type="GO" id="GO:0005829">
    <property type="term" value="C:cytosol"/>
    <property type="evidence" value="ECO:0007669"/>
    <property type="project" value="TreeGrafter"/>
</dbReference>
<dbReference type="OrthoDB" id="605775at2759"/>
<dbReference type="InterPro" id="IPR033464">
    <property type="entry name" value="CSN8_PSD8_EIF3K"/>
</dbReference>
<evidence type="ECO:0000256" key="1">
    <source>
        <dbReference type="ARBA" id="ARBA00009627"/>
    </source>
</evidence>
<dbReference type="PANTHER" id="PTHR12387:SF4">
    <property type="entry name" value="PCI DOMAIN-CONTAINING PROTEIN"/>
    <property type="match status" value="1"/>
</dbReference>
<proteinExistence type="inferred from homology"/>
<evidence type="ECO:0000259" key="4">
    <source>
        <dbReference type="PROSITE" id="PS50250"/>
    </source>
</evidence>
<feature type="region of interest" description="Disordered" evidence="3">
    <location>
        <begin position="295"/>
        <end position="327"/>
    </location>
</feature>
<dbReference type="InterPro" id="IPR006746">
    <property type="entry name" value="26S_Psome_Rpn12"/>
</dbReference>
<dbReference type="FunFam" id="1.25.40.990:FF:000001">
    <property type="entry name" value="26S proteasome non-ATPase regulatory subunit"/>
    <property type="match status" value="1"/>
</dbReference>
<comment type="similarity">
    <text evidence="1">Belongs to the proteasome subunit S14 family.</text>
</comment>